<dbReference type="InterPro" id="IPR024294">
    <property type="entry name" value="DUF3810"/>
</dbReference>
<gene>
    <name evidence="2" type="ordered locus">Solca_2244</name>
</gene>
<dbReference type="STRING" id="929556.Solca_2244"/>
<evidence type="ECO:0008006" key="4">
    <source>
        <dbReference type="Google" id="ProtNLM"/>
    </source>
</evidence>
<protein>
    <recommendedName>
        <fullName evidence="4">DUF3810 domain-containing protein</fullName>
    </recommendedName>
</protein>
<dbReference type="HOGENOM" id="CLU_052630_0_0_10"/>
<dbReference type="AlphaFoldDB" id="H8KUC1"/>
<feature type="transmembrane region" description="Helical" evidence="1">
    <location>
        <begin position="62"/>
        <end position="79"/>
    </location>
</feature>
<dbReference type="OrthoDB" id="1048788at2"/>
<name>H8KUC1_SOLCM</name>
<dbReference type="Pfam" id="PF12725">
    <property type="entry name" value="DUF3810"/>
    <property type="match status" value="1"/>
</dbReference>
<sequence>MNKQLRKKLYLLLVLIFVIFLFRFFANWPSFIENVYANGIYKLISILQRSITGWLPFSLGDVVYAVVILLILLGIFQYIRGIVKAKENRGSFALNGLLKGTIIFLCAYLVFQFCWGLNYFRQPLSERLMLNSERADKEQLMRLAAILTQRVNTAHLELTNDSLVQYRNPIHSDSLYKIASVGYDKSVDFNFKIRSTKTSLYKLLMNYGGIGGYYNPFSGESQVNTDPPKFSLPFTICHEMAHQSGISAEEEANFVGYITALNTQDKFFKYSAELEAFMYTVSELGRMDTLARKHYYLSLNRGVKADIKEYRQFWRKYENAIEPYFEWYYDLFLKSNNQPKGIRSYNEFVNLLVGYYEKKGLITVKSQ</sequence>
<dbReference type="RefSeq" id="WP_014680513.1">
    <property type="nucleotide sequence ID" value="NC_017770.1"/>
</dbReference>
<keyword evidence="1" id="KW-1133">Transmembrane helix</keyword>
<dbReference type="KEGG" id="scn:Solca_2244"/>
<evidence type="ECO:0000256" key="1">
    <source>
        <dbReference type="SAM" id="Phobius"/>
    </source>
</evidence>
<feature type="transmembrane region" description="Helical" evidence="1">
    <location>
        <begin position="9"/>
        <end position="26"/>
    </location>
</feature>
<dbReference type="eggNOG" id="ENOG502Z7T3">
    <property type="taxonomic scope" value="Bacteria"/>
</dbReference>
<dbReference type="EMBL" id="CP003349">
    <property type="protein sequence ID" value="AFD07286.1"/>
    <property type="molecule type" value="Genomic_DNA"/>
</dbReference>
<keyword evidence="1" id="KW-0812">Transmembrane</keyword>
<feature type="transmembrane region" description="Helical" evidence="1">
    <location>
        <begin position="100"/>
        <end position="120"/>
    </location>
</feature>
<organism evidence="2 3">
    <name type="scientific">Solitalea canadensis (strain ATCC 29591 / DSM 3403 / JCM 21819 / LMG 8368 / NBRC 15130 / NCIMB 12057 / USAM 9D)</name>
    <name type="common">Flexibacter canadensis</name>
    <dbReference type="NCBI Taxonomy" id="929556"/>
    <lineage>
        <taxon>Bacteria</taxon>
        <taxon>Pseudomonadati</taxon>
        <taxon>Bacteroidota</taxon>
        <taxon>Sphingobacteriia</taxon>
        <taxon>Sphingobacteriales</taxon>
        <taxon>Sphingobacteriaceae</taxon>
        <taxon>Solitalea</taxon>
    </lineage>
</organism>
<accession>H8KUC1</accession>
<evidence type="ECO:0000313" key="2">
    <source>
        <dbReference type="EMBL" id="AFD07286.1"/>
    </source>
</evidence>
<evidence type="ECO:0000313" key="3">
    <source>
        <dbReference type="Proteomes" id="UP000007590"/>
    </source>
</evidence>
<reference evidence="2" key="1">
    <citation type="submission" date="2012-02" db="EMBL/GenBank/DDBJ databases">
        <title>The complete genome of Solitalea canadensis DSM 3403.</title>
        <authorList>
            <consortium name="US DOE Joint Genome Institute (JGI-PGF)"/>
            <person name="Lucas S."/>
            <person name="Copeland A."/>
            <person name="Lapidus A."/>
            <person name="Glavina del Rio T."/>
            <person name="Dalin E."/>
            <person name="Tice H."/>
            <person name="Bruce D."/>
            <person name="Goodwin L."/>
            <person name="Pitluck S."/>
            <person name="Peters L."/>
            <person name="Ovchinnikova G."/>
            <person name="Lu M."/>
            <person name="Kyrpides N."/>
            <person name="Mavromatis K."/>
            <person name="Ivanova N."/>
            <person name="Brettin T."/>
            <person name="Detter J.C."/>
            <person name="Han C."/>
            <person name="Larimer F."/>
            <person name="Land M."/>
            <person name="Hauser L."/>
            <person name="Markowitz V."/>
            <person name="Cheng J.-F."/>
            <person name="Hugenholtz P."/>
            <person name="Woyke T."/>
            <person name="Wu D."/>
            <person name="Spring S."/>
            <person name="Schroeder M."/>
            <person name="Kopitz M."/>
            <person name="Brambilla E."/>
            <person name="Klenk H.-P."/>
            <person name="Eisen J.A."/>
        </authorList>
    </citation>
    <scope>NUCLEOTIDE SEQUENCE</scope>
    <source>
        <strain evidence="2">DSM 3403</strain>
    </source>
</reference>
<keyword evidence="3" id="KW-1185">Reference proteome</keyword>
<proteinExistence type="predicted"/>
<keyword evidence="1" id="KW-0472">Membrane</keyword>
<dbReference type="Proteomes" id="UP000007590">
    <property type="component" value="Chromosome"/>
</dbReference>